<sequence>MNLKLKLKQKIENKEILSAFALCDLNKGAKCVKWKNENKKYIVKIYLTKYGIIYK</sequence>
<reference evidence="1 2" key="1">
    <citation type="submission" date="2016-02" db="EMBL/GenBank/DDBJ databases">
        <title>Genome sequence of Clostridium thermobutyricum DSM 4928.</title>
        <authorList>
            <person name="Poehlein A."/>
            <person name="Daniel R."/>
        </authorList>
    </citation>
    <scope>NUCLEOTIDE SEQUENCE [LARGE SCALE GENOMIC DNA]</scope>
    <source>
        <strain evidence="1 2">DSM 4928</strain>
    </source>
</reference>
<dbReference type="OrthoDB" id="9796381at2"/>
<organism evidence="1 2">
    <name type="scientific">Clostridium thermobutyricum DSM 4928</name>
    <dbReference type="NCBI Taxonomy" id="1121339"/>
    <lineage>
        <taxon>Bacteria</taxon>
        <taxon>Bacillati</taxon>
        <taxon>Bacillota</taxon>
        <taxon>Clostridia</taxon>
        <taxon>Eubacteriales</taxon>
        <taxon>Clostridiaceae</taxon>
        <taxon>Clostridium</taxon>
    </lineage>
</organism>
<dbReference type="RefSeq" id="WP_158082651.1">
    <property type="nucleotide sequence ID" value="NZ_LTAY01000023.1"/>
</dbReference>
<protein>
    <submittedName>
        <fullName evidence="1">Uncharacterized protein</fullName>
    </submittedName>
</protein>
<dbReference type="Proteomes" id="UP000191448">
    <property type="component" value="Unassembled WGS sequence"/>
</dbReference>
<evidence type="ECO:0000313" key="2">
    <source>
        <dbReference type="Proteomes" id="UP000191448"/>
    </source>
</evidence>
<evidence type="ECO:0000313" key="1">
    <source>
        <dbReference type="EMBL" id="OPX49550.1"/>
    </source>
</evidence>
<gene>
    <name evidence="1" type="ORF">CLTHE_06470</name>
</gene>
<name>A0A1V4SZ10_9CLOT</name>
<accession>A0A1V4SZ10</accession>
<proteinExistence type="predicted"/>
<dbReference type="EMBL" id="LTAY01000023">
    <property type="protein sequence ID" value="OPX49550.1"/>
    <property type="molecule type" value="Genomic_DNA"/>
</dbReference>
<comment type="caution">
    <text evidence="1">The sequence shown here is derived from an EMBL/GenBank/DDBJ whole genome shotgun (WGS) entry which is preliminary data.</text>
</comment>
<dbReference type="AlphaFoldDB" id="A0A1V4SZ10"/>